<evidence type="ECO:0000256" key="1">
    <source>
        <dbReference type="SAM" id="Phobius"/>
    </source>
</evidence>
<gene>
    <name evidence="2" type="ORF">C6569_10700</name>
</gene>
<keyword evidence="1" id="KW-0812">Transmembrane</keyword>
<keyword evidence="3" id="KW-1185">Reference proteome</keyword>
<dbReference type="KEGG" id="phr:C6569_10700"/>
<feature type="transmembrane region" description="Helical" evidence="1">
    <location>
        <begin position="12"/>
        <end position="30"/>
    </location>
</feature>
<feature type="transmembrane region" description="Helical" evidence="1">
    <location>
        <begin position="42"/>
        <end position="61"/>
    </location>
</feature>
<keyword evidence="1" id="KW-1133">Transmembrane helix</keyword>
<proteinExistence type="predicted"/>
<dbReference type="AlphaFoldDB" id="A0A2S0NBG8"/>
<evidence type="ECO:0000313" key="3">
    <source>
        <dbReference type="Proteomes" id="UP000237889"/>
    </source>
</evidence>
<reference evidence="2 3" key="1">
    <citation type="submission" date="2018-03" db="EMBL/GenBank/DDBJ databases">
        <title>Genome sequencing of Phreatobacter sp.</title>
        <authorList>
            <person name="Kim S.-J."/>
            <person name="Heo J."/>
            <person name="Kwon S.-W."/>
        </authorList>
    </citation>
    <scope>NUCLEOTIDE SEQUENCE [LARGE SCALE GENOMIC DNA]</scope>
    <source>
        <strain evidence="2 3">S-12</strain>
    </source>
</reference>
<evidence type="ECO:0000313" key="2">
    <source>
        <dbReference type="EMBL" id="AVO45495.1"/>
    </source>
</evidence>
<dbReference type="Proteomes" id="UP000237889">
    <property type="component" value="Chromosome"/>
</dbReference>
<keyword evidence="1" id="KW-0472">Membrane</keyword>
<dbReference type="EMBL" id="CP027668">
    <property type="protein sequence ID" value="AVO45495.1"/>
    <property type="molecule type" value="Genomic_DNA"/>
</dbReference>
<dbReference type="OrthoDB" id="9840292at2"/>
<name>A0A2S0NBG8_9HYPH</name>
<sequence length="95" mass="10653">MAPEEPKPSTPPAVYLGLAFCLVSVVWWFAYYAQYGGAFSLLGLKVACIGFATPECAFFQANIRSAIPRYVPVLWYAGMVTLAFGVWQLWRQRQP</sequence>
<protein>
    <submittedName>
        <fullName evidence="2">Uncharacterized protein</fullName>
    </submittedName>
</protein>
<dbReference type="RefSeq" id="WP_106748836.1">
    <property type="nucleotide sequence ID" value="NZ_CP027668.1"/>
</dbReference>
<accession>A0A2S0NBG8</accession>
<organism evidence="2 3">
    <name type="scientific">Phreatobacter cathodiphilus</name>
    <dbReference type="NCBI Taxonomy" id="1868589"/>
    <lineage>
        <taxon>Bacteria</taxon>
        <taxon>Pseudomonadati</taxon>
        <taxon>Pseudomonadota</taxon>
        <taxon>Alphaproteobacteria</taxon>
        <taxon>Hyphomicrobiales</taxon>
        <taxon>Phreatobacteraceae</taxon>
        <taxon>Phreatobacter</taxon>
    </lineage>
</organism>
<feature type="transmembrane region" description="Helical" evidence="1">
    <location>
        <begin position="73"/>
        <end position="90"/>
    </location>
</feature>